<dbReference type="NCBIfam" id="TIGR02444">
    <property type="entry name" value="TIGR02444 family protein"/>
    <property type="match status" value="1"/>
</dbReference>
<evidence type="ECO:0000313" key="1">
    <source>
        <dbReference type="EMBL" id="EGG30303.1"/>
    </source>
</evidence>
<evidence type="ECO:0000313" key="2">
    <source>
        <dbReference type="Proteomes" id="UP000005615"/>
    </source>
</evidence>
<organism evidence="1 2">
    <name type="scientific">Aequoribacter fuscus</name>
    <dbReference type="NCBI Taxonomy" id="2518989"/>
    <lineage>
        <taxon>Bacteria</taxon>
        <taxon>Pseudomonadati</taxon>
        <taxon>Pseudomonadota</taxon>
        <taxon>Gammaproteobacteria</taxon>
        <taxon>Cellvibrionales</taxon>
        <taxon>Halieaceae</taxon>
        <taxon>Aequoribacter</taxon>
    </lineage>
</organism>
<keyword evidence="2" id="KW-1185">Reference proteome</keyword>
<dbReference type="eggNOG" id="COG5589">
    <property type="taxonomic scope" value="Bacteria"/>
</dbReference>
<sequence length="168" mass="18371">MLQEHSLWQFSLKVYAHEPLQSLLLEAQDRLGVDVNFVLAALWLAEHGVVLSEERAASLLQSTAELREQGIEPVRALRRRWKGIGVLQDPRQALQALELSLEKQVQAIVYAAFASDHLVGEISAHATSVDVSALIEQNLAVLPVSDQAAWAALASRIASQYRATAGQG</sequence>
<protein>
    <submittedName>
        <fullName evidence="1">Uncharacterized protein</fullName>
    </submittedName>
</protein>
<accession>F3L045</accession>
<dbReference type="InterPro" id="IPR012659">
    <property type="entry name" value="CHP02444"/>
</dbReference>
<name>F3L045_9GAMM</name>
<dbReference type="RefSeq" id="WP_009575058.1">
    <property type="nucleotide sequence ID" value="NZ_AEIG01000018.1"/>
</dbReference>
<proteinExistence type="predicted"/>
<dbReference type="Pfam" id="PF09523">
    <property type="entry name" value="DUF2390"/>
    <property type="match status" value="1"/>
</dbReference>
<reference evidence="1 2" key="1">
    <citation type="journal article" date="2011" name="J. Bacteriol.">
        <title>Genome sequence of strain IMCC3088, a proteorhodopsin-containing marine bacterium belonging to the OM60/NOR5 clade.</title>
        <authorList>
            <person name="Jang Y."/>
            <person name="Oh H.M."/>
            <person name="Kang I."/>
            <person name="Lee K."/>
            <person name="Yang S.J."/>
            <person name="Cho J.C."/>
        </authorList>
    </citation>
    <scope>NUCLEOTIDE SEQUENCE [LARGE SCALE GENOMIC DNA]</scope>
    <source>
        <strain evidence="1 2">IMCC3088</strain>
    </source>
</reference>
<dbReference type="OrthoDB" id="5795846at2"/>
<comment type="caution">
    <text evidence="1">The sequence shown here is derived from an EMBL/GenBank/DDBJ whole genome shotgun (WGS) entry which is preliminary data.</text>
</comment>
<dbReference type="STRING" id="2518989.IMCC3088_704"/>
<dbReference type="Proteomes" id="UP000005615">
    <property type="component" value="Unassembled WGS sequence"/>
</dbReference>
<gene>
    <name evidence="1" type="ORF">IMCC3088_704</name>
</gene>
<dbReference type="AlphaFoldDB" id="F3L045"/>
<dbReference type="EMBL" id="AEIG01000018">
    <property type="protein sequence ID" value="EGG30303.1"/>
    <property type="molecule type" value="Genomic_DNA"/>
</dbReference>